<evidence type="ECO:0000313" key="2">
    <source>
        <dbReference type="EnsemblMetazoa" id="GAUT016493-PA"/>
    </source>
</evidence>
<proteinExistence type="predicted"/>
<evidence type="ECO:0000256" key="1">
    <source>
        <dbReference type="SAM" id="Phobius"/>
    </source>
</evidence>
<keyword evidence="3" id="KW-1185">Reference proteome</keyword>
<protein>
    <submittedName>
        <fullName evidence="2">Uncharacterized protein</fullName>
    </submittedName>
</protein>
<name>A0A1A9UV11_GLOAU</name>
<accession>A0A1A9UV11</accession>
<feature type="transmembrane region" description="Helical" evidence="1">
    <location>
        <begin position="27"/>
        <end position="52"/>
    </location>
</feature>
<dbReference type="AlphaFoldDB" id="A0A1A9UV11"/>
<organism evidence="2 3">
    <name type="scientific">Glossina austeni</name>
    <name type="common">Savannah tsetse fly</name>
    <dbReference type="NCBI Taxonomy" id="7395"/>
    <lineage>
        <taxon>Eukaryota</taxon>
        <taxon>Metazoa</taxon>
        <taxon>Ecdysozoa</taxon>
        <taxon>Arthropoda</taxon>
        <taxon>Hexapoda</taxon>
        <taxon>Insecta</taxon>
        <taxon>Pterygota</taxon>
        <taxon>Neoptera</taxon>
        <taxon>Endopterygota</taxon>
        <taxon>Diptera</taxon>
        <taxon>Brachycera</taxon>
        <taxon>Muscomorpha</taxon>
        <taxon>Hippoboscoidea</taxon>
        <taxon>Glossinidae</taxon>
        <taxon>Glossina</taxon>
    </lineage>
</organism>
<keyword evidence="1" id="KW-0812">Transmembrane</keyword>
<dbReference type="VEuPathDB" id="VectorBase:GAUT016493"/>
<dbReference type="EnsemblMetazoa" id="GAUT016493-RA">
    <property type="protein sequence ID" value="GAUT016493-PA"/>
    <property type="gene ID" value="GAUT016493"/>
</dbReference>
<evidence type="ECO:0000313" key="3">
    <source>
        <dbReference type="Proteomes" id="UP000078200"/>
    </source>
</evidence>
<dbReference type="Proteomes" id="UP000078200">
    <property type="component" value="Unassembled WGS sequence"/>
</dbReference>
<reference evidence="2" key="1">
    <citation type="submission" date="2020-05" db="UniProtKB">
        <authorList>
            <consortium name="EnsemblMetazoa"/>
        </authorList>
    </citation>
    <scope>IDENTIFICATION</scope>
    <source>
        <strain evidence="2">TTRI</strain>
    </source>
</reference>
<keyword evidence="1" id="KW-1133">Transmembrane helix</keyword>
<sequence length="209" mass="24337">MEYVHAIEVFAENGIEGFGDVPIIGRFVLSFMAVMVAVYVFLYICVCFIAYIQKPFNGYVTGNSRFVRCPSKQGCVRLVSKQLLLLLRCCLSKWFCCCCCCCCSCCCRCRFCCRCRCRCRLMVIILLMVPLRQRIRCIDVKWLMLINCGDENHESIRTLLCSVKKRMTLAVDEGFNYKVNWAHWAKVIEIVTVLIYFTSVYIRSQSWFE</sequence>
<keyword evidence="1" id="KW-0472">Membrane</keyword>